<dbReference type="Gene3D" id="3.40.30.10">
    <property type="entry name" value="Glutaredoxin"/>
    <property type="match status" value="1"/>
</dbReference>
<dbReference type="Pfam" id="PF00462">
    <property type="entry name" value="Glutaredoxin"/>
    <property type="match status" value="1"/>
</dbReference>
<dbReference type="PROSITE" id="PS00195">
    <property type="entry name" value="GLUTAREDOXIN_1"/>
    <property type="match status" value="1"/>
</dbReference>
<dbReference type="PANTHER" id="PTHR45694:SF18">
    <property type="entry name" value="GLUTAREDOXIN-1-RELATED"/>
    <property type="match status" value="1"/>
</dbReference>
<dbReference type="InterPro" id="IPR011900">
    <property type="entry name" value="GRX_bact"/>
</dbReference>
<dbReference type="PRINTS" id="PR00160">
    <property type="entry name" value="GLUTAREDOXIN"/>
</dbReference>
<keyword evidence="2 6" id="KW-0813">Transport</keyword>
<comment type="caution">
    <text evidence="8">The sequence shown here is derived from an EMBL/GenBank/DDBJ whole genome shotgun (WGS) entry which is preliminary data.</text>
</comment>
<comment type="similarity">
    <text evidence="1 6">Belongs to the glutaredoxin family.</text>
</comment>
<dbReference type="InterPro" id="IPR036249">
    <property type="entry name" value="Thioredoxin-like_sf"/>
</dbReference>
<keyword evidence="5 6" id="KW-0676">Redox-active center</keyword>
<evidence type="ECO:0000256" key="1">
    <source>
        <dbReference type="ARBA" id="ARBA00007787"/>
    </source>
</evidence>
<evidence type="ECO:0000259" key="7">
    <source>
        <dbReference type="Pfam" id="PF00462"/>
    </source>
</evidence>
<keyword evidence="4" id="KW-1015">Disulfide bond</keyword>
<dbReference type="PROSITE" id="PS51354">
    <property type="entry name" value="GLUTAREDOXIN_2"/>
    <property type="match status" value="1"/>
</dbReference>
<evidence type="ECO:0000313" key="8">
    <source>
        <dbReference type="EMBL" id="MEA5444964.1"/>
    </source>
</evidence>
<evidence type="ECO:0000256" key="4">
    <source>
        <dbReference type="ARBA" id="ARBA00023157"/>
    </source>
</evidence>
<dbReference type="EMBL" id="JAYGII010000005">
    <property type="protein sequence ID" value="MEA5444964.1"/>
    <property type="molecule type" value="Genomic_DNA"/>
</dbReference>
<dbReference type="CDD" id="cd03418">
    <property type="entry name" value="GRX_GRXb_1_3_like"/>
    <property type="match status" value="1"/>
</dbReference>
<accession>A0AAP6JF35</accession>
<comment type="function">
    <text evidence="6">Has a glutathione-disulfide oxidoreductase activity in the presence of NADPH and glutathione reductase. Reduces low molecular weight disulfides and proteins.</text>
</comment>
<dbReference type="GO" id="GO:0045454">
    <property type="term" value="P:cell redox homeostasis"/>
    <property type="evidence" value="ECO:0007669"/>
    <property type="project" value="InterPro"/>
</dbReference>
<dbReference type="SUPFAM" id="SSF52833">
    <property type="entry name" value="Thioredoxin-like"/>
    <property type="match status" value="1"/>
</dbReference>
<evidence type="ECO:0000313" key="9">
    <source>
        <dbReference type="Proteomes" id="UP001302316"/>
    </source>
</evidence>
<dbReference type="Proteomes" id="UP001302316">
    <property type="component" value="Unassembled WGS sequence"/>
</dbReference>
<sequence>MDHPPVLMYSKRSCPFCVRAKALLQSKGVEFEEIDLIIEPERRDEMIRRAGARTVPQIFIGDQPIGGYDELSALERDGRLDQLLAA</sequence>
<dbReference type="InterPro" id="IPR002109">
    <property type="entry name" value="Glutaredoxin"/>
</dbReference>
<keyword evidence="3 6" id="KW-0249">Electron transport</keyword>
<dbReference type="GO" id="GO:0005737">
    <property type="term" value="C:cytoplasm"/>
    <property type="evidence" value="ECO:0007669"/>
    <property type="project" value="TreeGrafter"/>
</dbReference>
<dbReference type="RefSeq" id="WP_346050593.1">
    <property type="nucleotide sequence ID" value="NZ_JAYGII010000005.1"/>
</dbReference>
<reference evidence="8 9" key="1">
    <citation type="submission" date="2023-12" db="EMBL/GenBank/DDBJ databases">
        <title>Whole-genome sequencing of halo(alkali)philic microorganisms from hypersaline lakes.</title>
        <authorList>
            <person name="Sorokin D.Y."/>
            <person name="Merkel A.Y."/>
            <person name="Messina E."/>
            <person name="Yakimov M."/>
        </authorList>
    </citation>
    <scope>NUCLEOTIDE SEQUENCE [LARGE SCALE GENOMIC DNA]</scope>
    <source>
        <strain evidence="8 9">AB-CW1</strain>
    </source>
</reference>
<evidence type="ECO:0000256" key="3">
    <source>
        <dbReference type="ARBA" id="ARBA00022982"/>
    </source>
</evidence>
<organism evidence="8 9">
    <name type="scientific">Natronospira elongata</name>
    <dbReference type="NCBI Taxonomy" id="3110268"/>
    <lineage>
        <taxon>Bacteria</taxon>
        <taxon>Pseudomonadati</taxon>
        <taxon>Pseudomonadota</taxon>
        <taxon>Gammaproteobacteria</taxon>
        <taxon>Natronospirales</taxon>
        <taxon>Natronospiraceae</taxon>
        <taxon>Natronospira</taxon>
    </lineage>
</organism>
<evidence type="ECO:0000256" key="5">
    <source>
        <dbReference type="ARBA" id="ARBA00023284"/>
    </source>
</evidence>
<dbReference type="InterPro" id="IPR014025">
    <property type="entry name" value="Glutaredoxin_subgr"/>
</dbReference>
<feature type="domain" description="Glutaredoxin" evidence="7">
    <location>
        <begin position="6"/>
        <end position="64"/>
    </location>
</feature>
<evidence type="ECO:0000256" key="2">
    <source>
        <dbReference type="ARBA" id="ARBA00022448"/>
    </source>
</evidence>
<keyword evidence="9" id="KW-1185">Reference proteome</keyword>
<dbReference type="PANTHER" id="PTHR45694">
    <property type="entry name" value="GLUTAREDOXIN 2"/>
    <property type="match status" value="1"/>
</dbReference>
<protein>
    <recommendedName>
        <fullName evidence="6">Glutaredoxin</fullName>
    </recommendedName>
</protein>
<proteinExistence type="inferred from homology"/>
<name>A0AAP6JF35_9GAMM</name>
<dbReference type="InterPro" id="IPR011767">
    <property type="entry name" value="GLR_AS"/>
</dbReference>
<dbReference type="AlphaFoldDB" id="A0AAP6JF35"/>
<evidence type="ECO:0000256" key="6">
    <source>
        <dbReference type="RuleBase" id="RU364065"/>
    </source>
</evidence>
<dbReference type="NCBIfam" id="TIGR02181">
    <property type="entry name" value="GRX_bact"/>
    <property type="match status" value="1"/>
</dbReference>
<dbReference type="GO" id="GO:0034599">
    <property type="term" value="P:cellular response to oxidative stress"/>
    <property type="evidence" value="ECO:0007669"/>
    <property type="project" value="TreeGrafter"/>
</dbReference>
<gene>
    <name evidence="8" type="primary">grxC</name>
    <name evidence="8" type="ORF">VCB98_03925</name>
</gene>
<dbReference type="GO" id="GO:0015038">
    <property type="term" value="F:glutathione disulfide oxidoreductase activity"/>
    <property type="evidence" value="ECO:0007669"/>
    <property type="project" value="UniProtKB-UniRule"/>
</dbReference>
<keyword evidence="6" id="KW-0963">Cytoplasm</keyword>